<keyword evidence="3" id="KW-1185">Reference proteome</keyword>
<protein>
    <submittedName>
        <fullName evidence="2">Uncharacterized protein</fullName>
    </submittedName>
</protein>
<evidence type="ECO:0000313" key="3">
    <source>
        <dbReference type="Proteomes" id="UP001359559"/>
    </source>
</evidence>
<evidence type="ECO:0000313" key="2">
    <source>
        <dbReference type="EMBL" id="KAK7280130.1"/>
    </source>
</evidence>
<gene>
    <name evidence="2" type="ORF">RJT34_25192</name>
</gene>
<reference evidence="2 3" key="1">
    <citation type="submission" date="2024-01" db="EMBL/GenBank/DDBJ databases">
        <title>The genomes of 5 underutilized Papilionoideae crops provide insights into root nodulation and disease resistance.</title>
        <authorList>
            <person name="Yuan L."/>
        </authorList>
    </citation>
    <scope>NUCLEOTIDE SEQUENCE [LARGE SCALE GENOMIC DNA]</scope>
    <source>
        <strain evidence="2">LY-2023</strain>
        <tissue evidence="2">Leaf</tissue>
    </source>
</reference>
<name>A0AAN9FPL2_CLITE</name>
<organism evidence="2 3">
    <name type="scientific">Clitoria ternatea</name>
    <name type="common">Butterfly pea</name>
    <dbReference type="NCBI Taxonomy" id="43366"/>
    <lineage>
        <taxon>Eukaryota</taxon>
        <taxon>Viridiplantae</taxon>
        <taxon>Streptophyta</taxon>
        <taxon>Embryophyta</taxon>
        <taxon>Tracheophyta</taxon>
        <taxon>Spermatophyta</taxon>
        <taxon>Magnoliopsida</taxon>
        <taxon>eudicotyledons</taxon>
        <taxon>Gunneridae</taxon>
        <taxon>Pentapetalae</taxon>
        <taxon>rosids</taxon>
        <taxon>fabids</taxon>
        <taxon>Fabales</taxon>
        <taxon>Fabaceae</taxon>
        <taxon>Papilionoideae</taxon>
        <taxon>50 kb inversion clade</taxon>
        <taxon>NPAAA clade</taxon>
        <taxon>indigoferoid/millettioid clade</taxon>
        <taxon>Phaseoleae</taxon>
        <taxon>Clitoria</taxon>
    </lineage>
</organism>
<comment type="caution">
    <text evidence="2">The sequence shown here is derived from an EMBL/GenBank/DDBJ whole genome shotgun (WGS) entry which is preliminary data.</text>
</comment>
<feature type="region of interest" description="Disordered" evidence="1">
    <location>
        <begin position="1"/>
        <end position="57"/>
    </location>
</feature>
<dbReference type="AlphaFoldDB" id="A0AAN9FPL2"/>
<feature type="compositionally biased region" description="Basic and acidic residues" evidence="1">
    <location>
        <begin position="40"/>
        <end position="56"/>
    </location>
</feature>
<accession>A0AAN9FPL2</accession>
<proteinExistence type="predicted"/>
<dbReference type="EMBL" id="JAYKXN010000006">
    <property type="protein sequence ID" value="KAK7280130.1"/>
    <property type="molecule type" value="Genomic_DNA"/>
</dbReference>
<sequence>MDDNRRNHVAEYYSDSFSTDSTGGHCIRSSRLYPNLSEESSERNKEDMESSADHQKQGKYFYYDSPLYEDTGVWIPVSVPPILEDDHKEWAKGFQSNGGYFPDEDMGWNQCLGEEKEFDYVGCASRNE</sequence>
<evidence type="ECO:0000256" key="1">
    <source>
        <dbReference type="SAM" id="MobiDB-lite"/>
    </source>
</evidence>
<dbReference type="Proteomes" id="UP001359559">
    <property type="component" value="Unassembled WGS sequence"/>
</dbReference>